<gene>
    <name evidence="5" type="ORF">E1956_21280</name>
</gene>
<organism evidence="5 6">
    <name type="scientific">Paraburkholderia pallida</name>
    <dbReference type="NCBI Taxonomy" id="2547399"/>
    <lineage>
        <taxon>Bacteria</taxon>
        <taxon>Pseudomonadati</taxon>
        <taxon>Pseudomonadota</taxon>
        <taxon>Betaproteobacteria</taxon>
        <taxon>Burkholderiales</taxon>
        <taxon>Burkholderiaceae</taxon>
        <taxon>Paraburkholderia</taxon>
    </lineage>
</organism>
<keyword evidence="6" id="KW-1185">Reference proteome</keyword>
<dbReference type="PANTHER" id="PTHR44688:SF16">
    <property type="entry name" value="DNA-BINDING TRANSCRIPTIONAL ACTIVATOR DEVR_DOSR"/>
    <property type="match status" value="1"/>
</dbReference>
<dbReference type="InterPro" id="IPR000792">
    <property type="entry name" value="Tscrpt_reg_LuxR_C"/>
</dbReference>
<sequence>MQLTSRELALLADVFKLLADRTLPEDVLRFEVGRRMLDLLRADYMGSYVWDAVQGAFVHRVAINMSADNLGDYERYFQFCDPLMPSLQNRREAVRVTDVVPHDVLARTEFFNDFLRRDGLYWGLNLFAWDGDENIGDLRIWRGKHRENFSDHELALLELIRPAFTAALARSRSEAGLTKATDAPVVVTPEEMVQSGDDLLGRLTPREREVVVLAAEGLLDKEIAQRLGISYTTVRTHLDRSFQKLGINNRSRLARLVQLSRR</sequence>
<feature type="domain" description="HTH luxR-type" evidence="4">
    <location>
        <begin position="196"/>
        <end position="261"/>
    </location>
</feature>
<dbReference type="OrthoDB" id="8642092at2"/>
<dbReference type="PRINTS" id="PR00038">
    <property type="entry name" value="HTHLUXR"/>
</dbReference>
<dbReference type="Pfam" id="PF00196">
    <property type="entry name" value="GerE"/>
    <property type="match status" value="1"/>
</dbReference>
<dbReference type="InterPro" id="IPR029016">
    <property type="entry name" value="GAF-like_dom_sf"/>
</dbReference>
<keyword evidence="1" id="KW-0805">Transcription regulation</keyword>
<evidence type="ECO:0000259" key="4">
    <source>
        <dbReference type="PROSITE" id="PS50043"/>
    </source>
</evidence>
<evidence type="ECO:0000256" key="3">
    <source>
        <dbReference type="ARBA" id="ARBA00023163"/>
    </source>
</evidence>
<name>A0A4P7CUD8_9BURK</name>
<dbReference type="RefSeq" id="WP_134752651.1">
    <property type="nucleotide sequence ID" value="NZ_CP038149.1"/>
</dbReference>
<dbReference type="SUPFAM" id="SSF46894">
    <property type="entry name" value="C-terminal effector domain of the bipartite response regulators"/>
    <property type="match status" value="1"/>
</dbReference>
<dbReference type="GO" id="GO:0003677">
    <property type="term" value="F:DNA binding"/>
    <property type="evidence" value="ECO:0007669"/>
    <property type="project" value="UniProtKB-KW"/>
</dbReference>
<dbReference type="Proteomes" id="UP000295727">
    <property type="component" value="Chromosome 2"/>
</dbReference>
<proteinExistence type="predicted"/>
<dbReference type="Gene3D" id="1.10.10.10">
    <property type="entry name" value="Winged helix-like DNA-binding domain superfamily/Winged helix DNA-binding domain"/>
    <property type="match status" value="1"/>
</dbReference>
<dbReference type="CDD" id="cd06170">
    <property type="entry name" value="LuxR_C_like"/>
    <property type="match status" value="1"/>
</dbReference>
<evidence type="ECO:0000313" key="5">
    <source>
        <dbReference type="EMBL" id="QBQ99685.1"/>
    </source>
</evidence>
<dbReference type="SMART" id="SM00421">
    <property type="entry name" value="HTH_LUXR"/>
    <property type="match status" value="1"/>
</dbReference>
<dbReference type="GO" id="GO:0006355">
    <property type="term" value="P:regulation of DNA-templated transcription"/>
    <property type="evidence" value="ECO:0007669"/>
    <property type="project" value="InterPro"/>
</dbReference>
<dbReference type="PROSITE" id="PS50043">
    <property type="entry name" value="HTH_LUXR_2"/>
    <property type="match status" value="1"/>
</dbReference>
<evidence type="ECO:0000313" key="6">
    <source>
        <dbReference type="Proteomes" id="UP000295727"/>
    </source>
</evidence>
<dbReference type="SUPFAM" id="SSF55781">
    <property type="entry name" value="GAF domain-like"/>
    <property type="match status" value="1"/>
</dbReference>
<keyword evidence="3" id="KW-0804">Transcription</keyword>
<dbReference type="EMBL" id="CP038149">
    <property type="protein sequence ID" value="QBQ99685.1"/>
    <property type="molecule type" value="Genomic_DNA"/>
</dbReference>
<dbReference type="InterPro" id="IPR036388">
    <property type="entry name" value="WH-like_DNA-bd_sf"/>
</dbReference>
<dbReference type="Gene3D" id="3.30.450.40">
    <property type="match status" value="1"/>
</dbReference>
<dbReference type="KEGG" id="ppai:E1956_21280"/>
<accession>A0A4P7CUD8</accession>
<dbReference type="PANTHER" id="PTHR44688">
    <property type="entry name" value="DNA-BINDING TRANSCRIPTIONAL ACTIVATOR DEVR_DOSR"/>
    <property type="match status" value="1"/>
</dbReference>
<reference evidence="5 6" key="1">
    <citation type="submission" date="2019-03" db="EMBL/GenBank/DDBJ databases">
        <title>Paraburkholderia sp. 7MH5, isolated from subtropical forest soil.</title>
        <authorList>
            <person name="Gao Z.-H."/>
            <person name="Qiu L.-H."/>
        </authorList>
    </citation>
    <scope>NUCLEOTIDE SEQUENCE [LARGE SCALE GENOMIC DNA]</scope>
    <source>
        <strain evidence="5 6">7MH5</strain>
    </source>
</reference>
<dbReference type="AlphaFoldDB" id="A0A4P7CUD8"/>
<evidence type="ECO:0000256" key="2">
    <source>
        <dbReference type="ARBA" id="ARBA00023125"/>
    </source>
</evidence>
<keyword evidence="2" id="KW-0238">DNA-binding</keyword>
<evidence type="ECO:0000256" key="1">
    <source>
        <dbReference type="ARBA" id="ARBA00023015"/>
    </source>
</evidence>
<dbReference type="InterPro" id="IPR016032">
    <property type="entry name" value="Sig_transdc_resp-reg_C-effctor"/>
</dbReference>
<protein>
    <submittedName>
        <fullName evidence="5">LuxR family transcriptional regulator</fullName>
    </submittedName>
</protein>